<dbReference type="Pfam" id="PF00876">
    <property type="entry name" value="Innexin"/>
    <property type="match status" value="1"/>
</dbReference>
<protein>
    <recommendedName>
        <fullName evidence="9">Innexin</fullName>
    </recommendedName>
</protein>
<dbReference type="InterPro" id="IPR000990">
    <property type="entry name" value="Innexin"/>
</dbReference>
<evidence type="ECO:0000256" key="8">
    <source>
        <dbReference type="ARBA" id="ARBA00023303"/>
    </source>
</evidence>
<feature type="transmembrane region" description="Helical" evidence="9">
    <location>
        <begin position="73"/>
        <end position="94"/>
    </location>
</feature>
<reference evidence="10" key="1">
    <citation type="submission" date="2021-01" db="UniProtKB">
        <authorList>
            <consortium name="EnsemblMetazoa"/>
        </authorList>
    </citation>
    <scope>IDENTIFICATION</scope>
</reference>
<keyword evidence="7 9" id="KW-0472">Membrane</keyword>
<dbReference type="PANTHER" id="PTHR11893:SF36">
    <property type="entry name" value="INNEXIN-5"/>
    <property type="match status" value="1"/>
</dbReference>
<feature type="transmembrane region" description="Helical" evidence="9">
    <location>
        <begin position="243"/>
        <end position="265"/>
    </location>
</feature>
<keyword evidence="5 9" id="KW-1133">Transmembrane helix</keyword>
<organism evidence="10 11">
    <name type="scientific">Clytia hemisphaerica</name>
    <dbReference type="NCBI Taxonomy" id="252671"/>
    <lineage>
        <taxon>Eukaryota</taxon>
        <taxon>Metazoa</taxon>
        <taxon>Cnidaria</taxon>
        <taxon>Hydrozoa</taxon>
        <taxon>Hydroidolina</taxon>
        <taxon>Leptothecata</taxon>
        <taxon>Obeliida</taxon>
        <taxon>Clytiidae</taxon>
        <taxon>Clytia</taxon>
    </lineage>
</organism>
<accession>A0A7M6DJR0</accession>
<evidence type="ECO:0000256" key="3">
    <source>
        <dbReference type="ARBA" id="ARBA00022475"/>
    </source>
</evidence>
<keyword evidence="11" id="KW-1185">Reference proteome</keyword>
<evidence type="ECO:0000313" key="10">
    <source>
        <dbReference type="EnsemblMetazoa" id="CLYHEMP013340.10"/>
    </source>
</evidence>
<comment type="subcellular location">
    <subcellularLocation>
        <location evidence="1 9">Cell membrane</location>
        <topology evidence="1 9">Multi-pass membrane protein</topology>
    </subcellularLocation>
</comment>
<keyword evidence="6 9" id="KW-0406">Ion transport</keyword>
<keyword evidence="3" id="KW-1003">Cell membrane</keyword>
<sequence length="457" mass="53745">MKDLNTSFKQPNSQQAKVKDYLVAEPADKSDFDVYHLFKKHDFSRSMHALTESVWEVISWKSKSRYDTASDQYTRIFMPKLFIISSLIMAFSYFNDKLNCLVHKRLETSKDFVQETCWIQGFYIYHEMEDHLTNSAFYGIPEETSKDGMNINGALCETKNRQKENQPHCRPMTRRYFLHYQWIPFYVCSLAVLYFFPYLIFKFGNADLISLVDYIRTGGFKDVDKIVNNYFNYKINSKLKMRLIVWFNIFIKLLFILVNVSGFILTDFVMGGRFLSYGPSWLRWNELPNDVAHNLMKSPAPKPGDYFLPSVGLCNIHEMLKNERATYTDEHVVICEISQNIRYQYIFIILWFFFVMGCLISVLGLVQSLFVLAKSMYWVSYPKHVGKKSLSDCVHSQLTLREMEYLDKIRQMDMTMYGEVLRELTRFKPDIHVIKKFQTADGEVMLLPSAPLGQHNV</sequence>
<evidence type="ECO:0000256" key="7">
    <source>
        <dbReference type="ARBA" id="ARBA00023136"/>
    </source>
</evidence>
<gene>
    <name evidence="9" type="primary">inx</name>
</gene>
<dbReference type="AlphaFoldDB" id="A0A7M6DJR0"/>
<name>A0A7M6DJR0_9CNID</name>
<dbReference type="Proteomes" id="UP000594262">
    <property type="component" value="Unplaced"/>
</dbReference>
<dbReference type="OrthoDB" id="5867527at2759"/>
<keyword evidence="4 9" id="KW-0812">Transmembrane</keyword>
<feature type="transmembrane region" description="Helical" evidence="9">
    <location>
        <begin position="182"/>
        <end position="201"/>
    </location>
</feature>
<keyword evidence="8 9" id="KW-0407">Ion channel</keyword>
<comment type="function">
    <text evidence="9">Structural component of the gap junctions.</text>
</comment>
<feature type="transmembrane region" description="Helical" evidence="9">
    <location>
        <begin position="348"/>
        <end position="373"/>
    </location>
</feature>
<dbReference type="GO" id="GO:0005886">
    <property type="term" value="C:plasma membrane"/>
    <property type="evidence" value="ECO:0007669"/>
    <property type="project" value="UniProtKB-SubCell"/>
</dbReference>
<dbReference type="EnsemblMetazoa" id="CLYHEMT013340.10">
    <property type="protein sequence ID" value="CLYHEMP013340.10"/>
    <property type="gene ID" value="CLYHEMG013340"/>
</dbReference>
<dbReference type="PANTHER" id="PTHR11893">
    <property type="entry name" value="INNEXIN"/>
    <property type="match status" value="1"/>
</dbReference>
<evidence type="ECO:0000256" key="2">
    <source>
        <dbReference type="ARBA" id="ARBA00022448"/>
    </source>
</evidence>
<evidence type="ECO:0000256" key="1">
    <source>
        <dbReference type="ARBA" id="ARBA00004651"/>
    </source>
</evidence>
<dbReference type="GO" id="GO:0034220">
    <property type="term" value="P:monoatomic ion transmembrane transport"/>
    <property type="evidence" value="ECO:0007669"/>
    <property type="project" value="UniProtKB-KW"/>
</dbReference>
<keyword evidence="2 9" id="KW-0813">Transport</keyword>
<proteinExistence type="inferred from homology"/>
<evidence type="ECO:0000256" key="5">
    <source>
        <dbReference type="ARBA" id="ARBA00022989"/>
    </source>
</evidence>
<evidence type="ECO:0000313" key="11">
    <source>
        <dbReference type="Proteomes" id="UP000594262"/>
    </source>
</evidence>
<evidence type="ECO:0000256" key="4">
    <source>
        <dbReference type="ARBA" id="ARBA00022692"/>
    </source>
</evidence>
<evidence type="ECO:0000256" key="6">
    <source>
        <dbReference type="ARBA" id="ARBA00023065"/>
    </source>
</evidence>
<evidence type="ECO:0000256" key="9">
    <source>
        <dbReference type="RuleBase" id="RU010713"/>
    </source>
</evidence>
<dbReference type="PROSITE" id="PS51013">
    <property type="entry name" value="PANNEXIN"/>
    <property type="match status" value="1"/>
</dbReference>
<dbReference type="GO" id="GO:0005921">
    <property type="term" value="C:gap junction"/>
    <property type="evidence" value="ECO:0007669"/>
    <property type="project" value="UniProtKB-UniRule"/>
</dbReference>
<dbReference type="GO" id="GO:0005243">
    <property type="term" value="F:gap junction channel activity"/>
    <property type="evidence" value="ECO:0007669"/>
    <property type="project" value="TreeGrafter"/>
</dbReference>
<comment type="similarity">
    <text evidence="9">Belongs to the pannexin family.</text>
</comment>